<dbReference type="KEGG" id="epa:110252077"/>
<dbReference type="Pfam" id="PF26215">
    <property type="entry name" value="HTH_animal"/>
    <property type="match status" value="1"/>
</dbReference>
<name>A0A913Y464_EXADI</name>
<evidence type="ECO:0000313" key="2">
    <source>
        <dbReference type="EnsemblMetazoa" id="XP_020914500.1"/>
    </source>
</evidence>
<proteinExistence type="predicted"/>
<dbReference type="PANTHER" id="PTHR21301">
    <property type="entry name" value="REVERSE TRANSCRIPTASE"/>
    <property type="match status" value="1"/>
</dbReference>
<accession>A0A913Y464</accession>
<dbReference type="InterPro" id="IPR035901">
    <property type="entry name" value="GIY-YIG_endonuc_sf"/>
</dbReference>
<organism evidence="2 3">
    <name type="scientific">Exaiptasia diaphana</name>
    <name type="common">Tropical sea anemone</name>
    <name type="synonym">Aiptasia pulchella</name>
    <dbReference type="NCBI Taxonomy" id="2652724"/>
    <lineage>
        <taxon>Eukaryota</taxon>
        <taxon>Metazoa</taxon>
        <taxon>Cnidaria</taxon>
        <taxon>Anthozoa</taxon>
        <taxon>Hexacorallia</taxon>
        <taxon>Actiniaria</taxon>
        <taxon>Aiptasiidae</taxon>
        <taxon>Exaiptasia</taxon>
    </lineage>
</organism>
<evidence type="ECO:0000259" key="1">
    <source>
        <dbReference type="PROSITE" id="PS50878"/>
    </source>
</evidence>
<feature type="domain" description="Reverse transcriptase" evidence="1">
    <location>
        <begin position="1"/>
        <end position="276"/>
    </location>
</feature>
<dbReference type="SUPFAM" id="SSF82771">
    <property type="entry name" value="GIY-YIG endonuclease"/>
    <property type="match status" value="1"/>
</dbReference>
<evidence type="ECO:0000313" key="3">
    <source>
        <dbReference type="Proteomes" id="UP000887567"/>
    </source>
</evidence>
<dbReference type="PROSITE" id="PS50878">
    <property type="entry name" value="RT_POL"/>
    <property type="match status" value="1"/>
</dbReference>
<dbReference type="GeneID" id="110252077"/>
<dbReference type="AlphaFoldDB" id="A0A913Y464"/>
<dbReference type="InterPro" id="IPR000477">
    <property type="entry name" value="RT_dom"/>
</dbReference>
<dbReference type="EnsemblMetazoa" id="XM_021058841.1">
    <property type="protein sequence ID" value="XP_020914500.1"/>
    <property type="gene ID" value="LOC110252077"/>
</dbReference>
<dbReference type="Proteomes" id="UP000887567">
    <property type="component" value="Unplaced"/>
</dbReference>
<keyword evidence="3" id="KW-1185">Reference proteome</keyword>
<reference evidence="2" key="1">
    <citation type="submission" date="2022-11" db="UniProtKB">
        <authorList>
            <consortium name="EnsemblMetazoa"/>
        </authorList>
    </citation>
    <scope>IDENTIFICATION</scope>
</reference>
<dbReference type="PANTHER" id="PTHR21301:SF11">
    <property type="entry name" value="GIY-YIG DOMAIN-CONTAINING PROTEIN"/>
    <property type="match status" value="1"/>
</dbReference>
<dbReference type="OMA" id="WITSINQ"/>
<protein>
    <recommendedName>
        <fullName evidence="1">Reverse transcriptase domain-containing protein</fullName>
    </recommendedName>
</protein>
<dbReference type="CDD" id="cd10442">
    <property type="entry name" value="GIY-YIG_PLEs"/>
    <property type="match status" value="1"/>
</dbReference>
<dbReference type="InterPro" id="IPR058912">
    <property type="entry name" value="HTH_animal"/>
</dbReference>
<dbReference type="RefSeq" id="XP_020914500.1">
    <property type="nucleotide sequence ID" value="XM_021058841.1"/>
</dbReference>
<sequence>MPLRPIVSFIGSPTYQLSKYLCRILSPLVGNSVHHLRNTSDWISVANSLQLEPDETIVSFDVVSLFTSIPTDKAISVALKRLEADQSLDERTRLLPAEIIKLLSFCFGAADFQFRDNFYHQKHGTAMGSPVSVVVADLVMEEIEEAAISTFAQPPSLFKRYVDDTICVIKSCQVDAFHQHLNDQDKENIQFTVEKYSPEGIPFLDSLNKINDDGTINISVYRKKTHTGRYLNFESHHAAQHKAAVVRTLFNRASSHPNTDGEKEKERQEVFRSLSLNNYPKGFIHKYKHNVSNDTKQQKEPNAKKGFAVLPYVKNITERVKRILQDHDVMVAVKPMNTIKSMISKPKDRLDDYDKTGVIYQIPCADCSTVYIGETKRSLKTRVSEHERCVRFGQTDKSALSEHANRLGHNINWKDTSVLSNETRWHQRK</sequence>
<dbReference type="Gene3D" id="3.40.1440.10">
    <property type="entry name" value="GIY-YIG endonuclease"/>
    <property type="match status" value="1"/>
</dbReference>
<dbReference type="OrthoDB" id="5988153at2759"/>